<evidence type="ECO:0000256" key="1">
    <source>
        <dbReference type="ARBA" id="ARBA00000085"/>
    </source>
</evidence>
<evidence type="ECO:0000256" key="8">
    <source>
        <dbReference type="ARBA" id="ARBA00022741"/>
    </source>
</evidence>
<dbReference type="PRINTS" id="PR00344">
    <property type="entry name" value="BCTRLSENSOR"/>
</dbReference>
<dbReference type="Pfam" id="PF00672">
    <property type="entry name" value="HAMP"/>
    <property type="match status" value="1"/>
</dbReference>
<accession>A0A1J5S8U6</accession>
<dbReference type="Gene3D" id="1.10.287.130">
    <property type="match status" value="1"/>
</dbReference>
<protein>
    <recommendedName>
        <fullName evidence="3">histidine kinase</fullName>
        <ecNumber evidence="3">2.7.13.3</ecNumber>
    </recommendedName>
</protein>
<name>A0A1J5S8U6_9ZZZZ</name>
<keyword evidence="4" id="KW-1003">Cell membrane</keyword>
<keyword evidence="11 15" id="KW-1133">Transmembrane helix</keyword>
<dbReference type="InterPro" id="IPR003660">
    <property type="entry name" value="HAMP_dom"/>
</dbReference>
<dbReference type="SMART" id="SM00387">
    <property type="entry name" value="HATPase_c"/>
    <property type="match status" value="1"/>
</dbReference>
<feature type="transmembrane region" description="Helical" evidence="15">
    <location>
        <begin position="119"/>
        <end position="138"/>
    </location>
</feature>
<dbReference type="GO" id="GO:0005524">
    <property type="term" value="F:ATP binding"/>
    <property type="evidence" value="ECO:0007669"/>
    <property type="project" value="UniProtKB-KW"/>
</dbReference>
<keyword evidence="10" id="KW-0067">ATP-binding</keyword>
<keyword evidence="5" id="KW-0597">Phosphoprotein</keyword>
<evidence type="ECO:0000256" key="9">
    <source>
        <dbReference type="ARBA" id="ARBA00022777"/>
    </source>
</evidence>
<dbReference type="PANTHER" id="PTHR45528">
    <property type="entry name" value="SENSOR HISTIDINE KINASE CPXA"/>
    <property type="match status" value="1"/>
</dbReference>
<dbReference type="PROSITE" id="PS50109">
    <property type="entry name" value="HIS_KIN"/>
    <property type="match status" value="1"/>
</dbReference>
<sequence>MKELFDAYFLDDATARTEYDHFTQSVENHFVRLQNIANDQSEKKAINNLHQSYRQFVNETSSIFDQQPGISRDKLKKTLNSGLETGLFNRYEKLLAHTEQLLSQKQVELDNKLKDSKQISTLLLFVPLILAILLLVFSREFLKRAIVKPIEGVLKATAEISAGNLKHRAPEAGAKELASLSKAINEMADELATSQEALVRTEKQAAQGLLVPMLAHNIRNPLASIRATAQVMESPEHDTETRDSLIGIINTVDRLERWTGALLAYLHPLKPQPTHTKIQHIIEGALEPLHQKITEKSIQLTLPAWNQCDESDTVFTDQHLLEQVIYNLLLNAIDASSKGSSIDVTIETHANEIVLRLKDRGCGMPFTPDPSAMSAPTTKRFGTGLGIPFAFKVCDVLGGALAFSSRNKGGTVITIRLPMVLNVSNL</sequence>
<evidence type="ECO:0000256" key="2">
    <source>
        <dbReference type="ARBA" id="ARBA00004651"/>
    </source>
</evidence>
<dbReference type="GO" id="GO:0005886">
    <property type="term" value="C:plasma membrane"/>
    <property type="evidence" value="ECO:0007669"/>
    <property type="project" value="UniProtKB-SubCell"/>
</dbReference>
<keyword evidence="6 18" id="KW-0808">Transferase</keyword>
<dbReference type="SUPFAM" id="SSF158472">
    <property type="entry name" value="HAMP domain-like"/>
    <property type="match status" value="1"/>
</dbReference>
<dbReference type="PROSITE" id="PS50885">
    <property type="entry name" value="HAMP"/>
    <property type="match status" value="1"/>
</dbReference>
<evidence type="ECO:0000256" key="4">
    <source>
        <dbReference type="ARBA" id="ARBA00022475"/>
    </source>
</evidence>
<comment type="caution">
    <text evidence="18">The sequence shown here is derived from an EMBL/GenBank/DDBJ whole genome shotgun (WGS) entry which is preliminary data.</text>
</comment>
<evidence type="ECO:0000256" key="12">
    <source>
        <dbReference type="ARBA" id="ARBA00023012"/>
    </source>
</evidence>
<dbReference type="AlphaFoldDB" id="A0A1J5S8U6"/>
<dbReference type="Gene3D" id="6.10.340.10">
    <property type="match status" value="1"/>
</dbReference>
<dbReference type="PANTHER" id="PTHR45528:SF1">
    <property type="entry name" value="SENSOR HISTIDINE KINASE CPXA"/>
    <property type="match status" value="1"/>
</dbReference>
<feature type="domain" description="HAMP" evidence="17">
    <location>
        <begin position="144"/>
        <end position="196"/>
    </location>
</feature>
<evidence type="ECO:0000259" key="16">
    <source>
        <dbReference type="PROSITE" id="PS50109"/>
    </source>
</evidence>
<feature type="coiled-coil region" evidence="14">
    <location>
        <begin position="177"/>
        <end position="204"/>
    </location>
</feature>
<keyword evidence="14" id="KW-0175">Coiled coil</keyword>
<comment type="subcellular location">
    <subcellularLocation>
        <location evidence="2">Cell membrane</location>
        <topology evidence="2">Multi-pass membrane protein</topology>
    </subcellularLocation>
</comment>
<evidence type="ECO:0000256" key="5">
    <source>
        <dbReference type="ARBA" id="ARBA00022553"/>
    </source>
</evidence>
<dbReference type="InterPro" id="IPR036890">
    <property type="entry name" value="HATPase_C_sf"/>
</dbReference>
<dbReference type="EMBL" id="MLJW01000056">
    <property type="protein sequence ID" value="OIR04562.1"/>
    <property type="molecule type" value="Genomic_DNA"/>
</dbReference>
<evidence type="ECO:0000256" key="10">
    <source>
        <dbReference type="ARBA" id="ARBA00022840"/>
    </source>
</evidence>
<dbReference type="SMART" id="SM00304">
    <property type="entry name" value="HAMP"/>
    <property type="match status" value="1"/>
</dbReference>
<evidence type="ECO:0000256" key="6">
    <source>
        <dbReference type="ARBA" id="ARBA00022679"/>
    </source>
</evidence>
<keyword evidence="9" id="KW-0418">Kinase</keyword>
<evidence type="ECO:0000259" key="17">
    <source>
        <dbReference type="PROSITE" id="PS50885"/>
    </source>
</evidence>
<keyword evidence="13 15" id="KW-0472">Membrane</keyword>
<dbReference type="InterPro" id="IPR003594">
    <property type="entry name" value="HATPase_dom"/>
</dbReference>
<dbReference type="SUPFAM" id="SSF47384">
    <property type="entry name" value="Homodimeric domain of signal transducing histidine kinase"/>
    <property type="match status" value="1"/>
</dbReference>
<keyword evidence="7 15" id="KW-0812">Transmembrane</keyword>
<evidence type="ECO:0000256" key="15">
    <source>
        <dbReference type="SAM" id="Phobius"/>
    </source>
</evidence>
<proteinExistence type="predicted"/>
<dbReference type="CDD" id="cd00082">
    <property type="entry name" value="HisKA"/>
    <property type="match status" value="1"/>
</dbReference>
<reference evidence="18" key="1">
    <citation type="submission" date="2016-10" db="EMBL/GenBank/DDBJ databases">
        <title>Sequence of Gallionella enrichment culture.</title>
        <authorList>
            <person name="Poehlein A."/>
            <person name="Muehling M."/>
            <person name="Daniel R."/>
        </authorList>
    </citation>
    <scope>NUCLEOTIDE SEQUENCE</scope>
</reference>
<evidence type="ECO:0000256" key="3">
    <source>
        <dbReference type="ARBA" id="ARBA00012438"/>
    </source>
</evidence>
<dbReference type="CDD" id="cd06225">
    <property type="entry name" value="HAMP"/>
    <property type="match status" value="1"/>
</dbReference>
<dbReference type="InterPro" id="IPR050398">
    <property type="entry name" value="HssS/ArlS-like"/>
</dbReference>
<dbReference type="Pfam" id="PF02518">
    <property type="entry name" value="HATPase_c"/>
    <property type="match status" value="1"/>
</dbReference>
<organism evidence="18">
    <name type="scientific">mine drainage metagenome</name>
    <dbReference type="NCBI Taxonomy" id="410659"/>
    <lineage>
        <taxon>unclassified sequences</taxon>
        <taxon>metagenomes</taxon>
        <taxon>ecological metagenomes</taxon>
    </lineage>
</organism>
<dbReference type="InterPro" id="IPR005467">
    <property type="entry name" value="His_kinase_dom"/>
</dbReference>
<gene>
    <name evidence="18" type="primary">zraS_13</name>
    <name evidence="18" type="ORF">GALL_132320</name>
</gene>
<evidence type="ECO:0000256" key="13">
    <source>
        <dbReference type="ARBA" id="ARBA00023136"/>
    </source>
</evidence>
<dbReference type="EC" id="2.7.13.3" evidence="3"/>
<dbReference type="CDD" id="cd00075">
    <property type="entry name" value="HATPase"/>
    <property type="match status" value="1"/>
</dbReference>
<evidence type="ECO:0000256" key="11">
    <source>
        <dbReference type="ARBA" id="ARBA00022989"/>
    </source>
</evidence>
<feature type="domain" description="Histidine kinase" evidence="16">
    <location>
        <begin position="213"/>
        <end position="421"/>
    </location>
</feature>
<dbReference type="InterPro" id="IPR003661">
    <property type="entry name" value="HisK_dim/P_dom"/>
</dbReference>
<evidence type="ECO:0000313" key="18">
    <source>
        <dbReference type="EMBL" id="OIR04562.1"/>
    </source>
</evidence>
<evidence type="ECO:0000256" key="7">
    <source>
        <dbReference type="ARBA" id="ARBA00022692"/>
    </source>
</evidence>
<evidence type="ECO:0000256" key="14">
    <source>
        <dbReference type="SAM" id="Coils"/>
    </source>
</evidence>
<dbReference type="SUPFAM" id="SSF55874">
    <property type="entry name" value="ATPase domain of HSP90 chaperone/DNA topoisomerase II/histidine kinase"/>
    <property type="match status" value="1"/>
</dbReference>
<dbReference type="InterPro" id="IPR036097">
    <property type="entry name" value="HisK_dim/P_sf"/>
</dbReference>
<keyword evidence="12" id="KW-0902">Two-component regulatory system</keyword>
<comment type="catalytic activity">
    <reaction evidence="1">
        <text>ATP + protein L-histidine = ADP + protein N-phospho-L-histidine.</text>
        <dbReference type="EC" id="2.7.13.3"/>
    </reaction>
</comment>
<dbReference type="InterPro" id="IPR004358">
    <property type="entry name" value="Sig_transdc_His_kin-like_C"/>
</dbReference>
<dbReference type="Gene3D" id="3.30.565.10">
    <property type="entry name" value="Histidine kinase-like ATPase, C-terminal domain"/>
    <property type="match status" value="1"/>
</dbReference>
<dbReference type="Pfam" id="PF00512">
    <property type="entry name" value="HisKA"/>
    <property type="match status" value="1"/>
</dbReference>
<dbReference type="SMART" id="SM00388">
    <property type="entry name" value="HisKA"/>
    <property type="match status" value="1"/>
</dbReference>
<dbReference type="GO" id="GO:0000155">
    <property type="term" value="F:phosphorelay sensor kinase activity"/>
    <property type="evidence" value="ECO:0007669"/>
    <property type="project" value="InterPro"/>
</dbReference>
<keyword evidence="8" id="KW-0547">Nucleotide-binding</keyword>